<evidence type="ECO:0000256" key="3">
    <source>
        <dbReference type="ARBA" id="ARBA00022454"/>
    </source>
</evidence>
<dbReference type="PANTHER" id="PTHR12162:SF0">
    <property type="entry name" value="NIBRIN"/>
    <property type="match status" value="1"/>
</dbReference>
<reference evidence="12" key="1">
    <citation type="submission" date="2022-08" db="EMBL/GenBank/DDBJ databases">
        <title>Novel sulfate-reducing endosymbionts in the free-living metamonad Anaeramoeba.</title>
        <authorList>
            <person name="Jerlstrom-Hultqvist J."/>
            <person name="Cepicka I."/>
            <person name="Gallot-Lavallee L."/>
            <person name="Salas-Leiva D."/>
            <person name="Curtis B.A."/>
            <person name="Zahonova K."/>
            <person name="Pipaliya S."/>
            <person name="Dacks J."/>
            <person name="Roger A.J."/>
        </authorList>
    </citation>
    <scope>NUCLEOTIDE SEQUENCE</scope>
    <source>
        <strain evidence="12">Schooner1</strain>
    </source>
</reference>
<feature type="coiled-coil region" evidence="9">
    <location>
        <begin position="467"/>
        <end position="494"/>
    </location>
</feature>
<dbReference type="SUPFAM" id="SSF49879">
    <property type="entry name" value="SMAD/FHA domain"/>
    <property type="match status" value="1"/>
</dbReference>
<dbReference type="Pfam" id="PF00498">
    <property type="entry name" value="FHA"/>
    <property type="match status" value="1"/>
</dbReference>
<evidence type="ECO:0000256" key="6">
    <source>
        <dbReference type="ARBA" id="ARBA00023242"/>
    </source>
</evidence>
<evidence type="ECO:0000256" key="4">
    <source>
        <dbReference type="ARBA" id="ARBA00022763"/>
    </source>
</evidence>
<dbReference type="PANTHER" id="PTHR12162">
    <property type="entry name" value="NIBRIN-RELATED"/>
    <property type="match status" value="1"/>
</dbReference>
<evidence type="ECO:0000256" key="5">
    <source>
        <dbReference type="ARBA" id="ARBA00023204"/>
    </source>
</evidence>
<dbReference type="Pfam" id="PF16770">
    <property type="entry name" value="RTT107_BRCT_5"/>
    <property type="match status" value="1"/>
</dbReference>
<comment type="caution">
    <text evidence="12">The sequence shown here is derived from an EMBL/GenBank/DDBJ whole genome shotgun (WGS) entry which is preliminary data.</text>
</comment>
<keyword evidence="6" id="KW-0539">Nucleus</keyword>
<keyword evidence="9" id="KW-0175">Coiled coil</keyword>
<dbReference type="InterPro" id="IPR036420">
    <property type="entry name" value="BRCT_dom_sf"/>
</dbReference>
<evidence type="ECO:0000256" key="9">
    <source>
        <dbReference type="SAM" id="Coils"/>
    </source>
</evidence>
<dbReference type="InterPro" id="IPR040227">
    <property type="entry name" value="Nibrin-rel"/>
</dbReference>
<dbReference type="InterPro" id="IPR043014">
    <property type="entry name" value="Nibrin_BRCT2_sf"/>
</dbReference>
<accession>A0ABQ8Z1S1</accession>
<dbReference type="SUPFAM" id="SSF52113">
    <property type="entry name" value="BRCT domain"/>
    <property type="match status" value="1"/>
</dbReference>
<feature type="compositionally biased region" description="Low complexity" evidence="10">
    <location>
        <begin position="417"/>
        <end position="429"/>
    </location>
</feature>
<evidence type="ECO:0000256" key="2">
    <source>
        <dbReference type="ARBA" id="ARBA00004286"/>
    </source>
</evidence>
<dbReference type="InterPro" id="IPR032429">
    <property type="entry name" value="Nibrin_BRCT2"/>
</dbReference>
<gene>
    <name evidence="12" type="ORF">M0813_15616</name>
</gene>
<dbReference type="Gene3D" id="3.40.50.10190">
    <property type="entry name" value="BRCT domain"/>
    <property type="match status" value="1"/>
</dbReference>
<sequence length="572" mass="66872">MWKLILPNGTKKTLLFGTIFLIGRGSRNDYSIKDLTVSRSHITLDTRLQSCTLNTISNSITVLNKQIVSGSRKLFLQRKNCIVLGNTKEEIIVKYQKVIICDSYLNPDERSRVDELCEELGFERTQNVDCCTHLVMSQIGVTMKFLLALIEGKHIISTDWLEEFLVSRTKFASPKANEYLPPIVEKHLQNTFSQEKYLATNRNNLFSDVVFLFLSYPNYIHSSPIIKRASGDVKLINVEKKNSKEKLSQWIQKYLQKNKSQEKKILCVFDPLREGKSDWRKVITNYQIEMISELSLGMAILDNSITKYCSPKQPQPQIYPNFEQGNPETRKRKFYPIRNLDNVRNVPKKTNDLKYIPEFESDTESDNNNYNYQNIDNLKNENAKANNQNNTNKNTNNKNTNNNKNNNNNGDDDDMNKNTNSSSSFNSFSDTKIAKNNKANSQIHDNKFETNNSTINQKQDLSFQKSNQNFNIDLQNRKNELIKLKNNSKNVSQEKKKKKVNFLKIYNDNKKILEWKNEKNQNKQKKKKIQQFLKKKRRMNNLKKLNINKKMIQQQNNNNNYDPLFVRLPKKK</sequence>
<dbReference type="InterPro" id="IPR000253">
    <property type="entry name" value="FHA_dom"/>
</dbReference>
<feature type="compositionally biased region" description="Polar residues" evidence="10">
    <location>
        <begin position="315"/>
        <end position="327"/>
    </location>
</feature>
<feature type="compositionally biased region" description="Low complexity" evidence="10">
    <location>
        <begin position="383"/>
        <end position="409"/>
    </location>
</feature>
<keyword evidence="5" id="KW-0234">DNA repair</keyword>
<dbReference type="Pfam" id="PF16508">
    <property type="entry name" value="NIBRIN_BRCT_II"/>
    <property type="match status" value="1"/>
</dbReference>
<protein>
    <submittedName>
        <fullName evidence="12">Nibrin-related</fullName>
    </submittedName>
</protein>
<keyword evidence="7" id="KW-0131">Cell cycle</keyword>
<feature type="region of interest" description="Disordered" evidence="10">
    <location>
        <begin position="312"/>
        <end position="333"/>
    </location>
</feature>
<comment type="similarity">
    <text evidence="8">Belongs to the Nibrin family.</text>
</comment>
<organism evidence="12 13">
    <name type="scientific">Anaeramoeba flamelloides</name>
    <dbReference type="NCBI Taxonomy" id="1746091"/>
    <lineage>
        <taxon>Eukaryota</taxon>
        <taxon>Metamonada</taxon>
        <taxon>Anaeramoebidae</taxon>
        <taxon>Anaeramoeba</taxon>
    </lineage>
</organism>
<evidence type="ECO:0000256" key="8">
    <source>
        <dbReference type="ARBA" id="ARBA00044757"/>
    </source>
</evidence>
<feature type="domain" description="FHA" evidence="11">
    <location>
        <begin position="20"/>
        <end position="68"/>
    </location>
</feature>
<dbReference type="Gene3D" id="2.60.200.20">
    <property type="match status" value="1"/>
</dbReference>
<keyword evidence="4" id="KW-0227">DNA damage</keyword>
<evidence type="ECO:0000256" key="1">
    <source>
        <dbReference type="ARBA" id="ARBA00004123"/>
    </source>
</evidence>
<keyword evidence="3" id="KW-0158">Chromosome</keyword>
<name>A0ABQ8Z1S1_9EUKA</name>
<evidence type="ECO:0000256" key="10">
    <source>
        <dbReference type="SAM" id="MobiDB-lite"/>
    </source>
</evidence>
<proteinExistence type="inferred from homology"/>
<comment type="subcellular location">
    <subcellularLocation>
        <location evidence="2">Chromosome</location>
    </subcellularLocation>
    <subcellularLocation>
        <location evidence="1">Nucleus</location>
    </subcellularLocation>
</comment>
<dbReference type="InterPro" id="IPR001357">
    <property type="entry name" value="BRCT_dom"/>
</dbReference>
<dbReference type="SMART" id="SM00292">
    <property type="entry name" value="BRCT"/>
    <property type="match status" value="1"/>
</dbReference>
<feature type="region of interest" description="Disordered" evidence="10">
    <location>
        <begin position="380"/>
        <end position="429"/>
    </location>
</feature>
<dbReference type="Proteomes" id="UP001150062">
    <property type="component" value="Unassembled WGS sequence"/>
</dbReference>
<dbReference type="Gene3D" id="3.40.50.10980">
    <property type="entry name" value="Nibrin, BRCT2 domain"/>
    <property type="match status" value="1"/>
</dbReference>
<keyword evidence="13" id="KW-1185">Reference proteome</keyword>
<evidence type="ECO:0000256" key="7">
    <source>
        <dbReference type="ARBA" id="ARBA00023306"/>
    </source>
</evidence>
<dbReference type="EMBL" id="JAOAOG010000073">
    <property type="protein sequence ID" value="KAJ6250801.1"/>
    <property type="molecule type" value="Genomic_DNA"/>
</dbReference>
<evidence type="ECO:0000313" key="13">
    <source>
        <dbReference type="Proteomes" id="UP001150062"/>
    </source>
</evidence>
<feature type="region of interest" description="Disordered" evidence="10">
    <location>
        <begin position="552"/>
        <end position="572"/>
    </location>
</feature>
<dbReference type="PROSITE" id="PS50006">
    <property type="entry name" value="FHA_DOMAIN"/>
    <property type="match status" value="1"/>
</dbReference>
<evidence type="ECO:0000259" key="11">
    <source>
        <dbReference type="PROSITE" id="PS50006"/>
    </source>
</evidence>
<dbReference type="InterPro" id="IPR008984">
    <property type="entry name" value="SMAD_FHA_dom_sf"/>
</dbReference>
<evidence type="ECO:0000313" key="12">
    <source>
        <dbReference type="EMBL" id="KAJ6250801.1"/>
    </source>
</evidence>